<dbReference type="Gene3D" id="3.30.70.1820">
    <property type="entry name" value="L1 transposable element, RRM domain"/>
    <property type="match status" value="1"/>
</dbReference>
<proteinExistence type="predicted"/>
<reference evidence="1" key="1">
    <citation type="journal article" date="2022" name="bioRxiv">
        <title>Sequencing and chromosome-scale assembly of the giantPleurodeles waltlgenome.</title>
        <authorList>
            <person name="Brown T."/>
            <person name="Elewa A."/>
            <person name="Iarovenko S."/>
            <person name="Subramanian E."/>
            <person name="Araus A.J."/>
            <person name="Petzold A."/>
            <person name="Susuki M."/>
            <person name="Suzuki K.-i.T."/>
            <person name="Hayashi T."/>
            <person name="Toyoda A."/>
            <person name="Oliveira C."/>
            <person name="Osipova E."/>
            <person name="Leigh N.D."/>
            <person name="Simon A."/>
            <person name="Yun M.H."/>
        </authorList>
    </citation>
    <scope>NUCLEOTIDE SEQUENCE</scope>
    <source>
        <strain evidence="1">20211129_DDA</strain>
        <tissue evidence="1">Liver</tissue>
    </source>
</reference>
<gene>
    <name evidence="1" type="ORF">NDU88_004443</name>
</gene>
<evidence type="ECO:0000313" key="2">
    <source>
        <dbReference type="Proteomes" id="UP001066276"/>
    </source>
</evidence>
<protein>
    <submittedName>
        <fullName evidence="1">Uncharacterized protein</fullName>
    </submittedName>
</protein>
<dbReference type="EMBL" id="JANPWB010000006">
    <property type="protein sequence ID" value="KAJ1179207.1"/>
    <property type="molecule type" value="Genomic_DNA"/>
</dbReference>
<dbReference type="AlphaFoldDB" id="A0AAV7TU93"/>
<dbReference type="Proteomes" id="UP001066276">
    <property type="component" value="Chromosome 3_2"/>
</dbReference>
<accession>A0AAV7TU93</accession>
<organism evidence="1 2">
    <name type="scientific">Pleurodeles waltl</name>
    <name type="common">Iberian ribbed newt</name>
    <dbReference type="NCBI Taxonomy" id="8319"/>
    <lineage>
        <taxon>Eukaryota</taxon>
        <taxon>Metazoa</taxon>
        <taxon>Chordata</taxon>
        <taxon>Craniata</taxon>
        <taxon>Vertebrata</taxon>
        <taxon>Euteleostomi</taxon>
        <taxon>Amphibia</taxon>
        <taxon>Batrachia</taxon>
        <taxon>Caudata</taxon>
        <taxon>Salamandroidea</taxon>
        <taxon>Salamandridae</taxon>
        <taxon>Pleurodelinae</taxon>
        <taxon>Pleurodeles</taxon>
    </lineage>
</organism>
<keyword evidence="2" id="KW-1185">Reference proteome</keyword>
<evidence type="ECO:0000313" key="1">
    <source>
        <dbReference type="EMBL" id="KAJ1179207.1"/>
    </source>
</evidence>
<sequence>MVTHDRTTGFAMGKRCKVRQNSGKLEDYITRLFCHMDPDLAEQDIVLDHTHRAGRPAKPAGMPQDIRNCLHYYRQKMAIMLSVRDCKAIDFEEANLWLYQDLSLMNLKRHRTLLPITEVLRDKGIR</sequence>
<name>A0AAV7TU93_PLEWA</name>
<comment type="caution">
    <text evidence="1">The sequence shown here is derived from an EMBL/GenBank/DDBJ whole genome shotgun (WGS) entry which is preliminary data.</text>
</comment>